<gene>
    <name evidence="1" type="ordered locus">MULP_05403</name>
</gene>
<dbReference type="EMBL" id="CP003899">
    <property type="protein sequence ID" value="AGC64830.1"/>
    <property type="molecule type" value="Genomic_DNA"/>
</dbReference>
<reference evidence="1 2" key="1">
    <citation type="journal article" date="2013" name="J. Bacteriol.">
        <title>Complete Genome Sequence of the Frog Pathogen Mycobacterium ulcerans Ecovar Liflandii.</title>
        <authorList>
            <person name="Tobias N.J."/>
            <person name="Doig K.D."/>
            <person name="Medema M.H."/>
            <person name="Chen H."/>
            <person name="Haring V."/>
            <person name="Moore R."/>
            <person name="Seemann T."/>
            <person name="Stinear T.P."/>
        </authorList>
    </citation>
    <scope>NUCLEOTIDE SEQUENCE [LARGE SCALE GENOMIC DNA]</scope>
    <source>
        <strain evidence="1 2">128FXT</strain>
    </source>
</reference>
<dbReference type="Proteomes" id="UP000011157">
    <property type="component" value="Chromosome"/>
</dbReference>
<dbReference type="HOGENOM" id="CLU_2396503_0_0_11"/>
<evidence type="ECO:0000313" key="2">
    <source>
        <dbReference type="Proteomes" id="UP000011157"/>
    </source>
</evidence>
<dbReference type="AlphaFoldDB" id="L7VE47"/>
<dbReference type="KEGG" id="mli:MULP_05403"/>
<accession>L7VE47</accession>
<keyword evidence="2" id="KW-1185">Reference proteome</keyword>
<name>L7VE47_MYCL1</name>
<evidence type="ECO:0000313" key="1">
    <source>
        <dbReference type="EMBL" id="AGC64830.1"/>
    </source>
</evidence>
<proteinExistence type="predicted"/>
<dbReference type="PATRIC" id="fig|459424.11.peg.5554"/>
<protein>
    <submittedName>
        <fullName evidence="1">Uncharacterized protein</fullName>
    </submittedName>
</protein>
<organism evidence="1 2">
    <name type="scientific">Mycobacterium liflandii (strain 128FXT)</name>
    <dbReference type="NCBI Taxonomy" id="459424"/>
    <lineage>
        <taxon>Bacteria</taxon>
        <taxon>Bacillati</taxon>
        <taxon>Actinomycetota</taxon>
        <taxon>Actinomycetes</taxon>
        <taxon>Mycobacteriales</taxon>
        <taxon>Mycobacteriaceae</taxon>
        <taxon>Mycobacterium</taxon>
        <taxon>Mycobacterium ulcerans group</taxon>
    </lineage>
</organism>
<sequence>MVDLRGDMLHGPTDATRRAERLVFLLDADCPQVSRPDVNVLEQLAVNRPQVCKIVGAVAQQIGFLAEFDHPGLNEVVLGVTQFGMRSGADPVP</sequence>